<keyword evidence="1" id="KW-0175">Coiled coil</keyword>
<dbReference type="GO" id="GO:0031048">
    <property type="term" value="P:regulatory ncRNA-mediated heterochromatin formation"/>
    <property type="evidence" value="ECO:0007669"/>
    <property type="project" value="TreeGrafter"/>
</dbReference>
<dbReference type="GO" id="GO:0035197">
    <property type="term" value="F:siRNA binding"/>
    <property type="evidence" value="ECO:0007669"/>
    <property type="project" value="TreeGrafter"/>
</dbReference>
<dbReference type="AlphaFoldDB" id="A0A6A6E3U0"/>
<evidence type="ECO:0000256" key="2">
    <source>
        <dbReference type="SAM" id="MobiDB-lite"/>
    </source>
</evidence>
<gene>
    <name evidence="4" type="ORF">K469DRAFT_750686</name>
</gene>
<evidence type="ECO:0000313" key="5">
    <source>
        <dbReference type="Proteomes" id="UP000800200"/>
    </source>
</evidence>
<accession>A0A6A6E3U0</accession>
<dbReference type="Proteomes" id="UP000800200">
    <property type="component" value="Unassembled WGS sequence"/>
</dbReference>
<dbReference type="InterPro" id="IPR048263">
    <property type="entry name" value="Arb2"/>
</dbReference>
<sequence length="602" mass="67142">MFRRVEEGLPPDPTYPADLKDLGYFVNESGHVRMIAYPDKGFQYHYSNTERHNEVRREAMQICQRNEVDARLAALGIGKLYLPTFTTTRPKALPHIPILAPPADVLKTRKRVIVLINDILQDLGILAYWQLQRELGLNGGSVINFTKEIIHRSTEQKDGNLFHDRARIDEKAKGTPGLIVMNNGQRFYSHKFNKPMTLRSWNAQPRKSLCHDVIKLHEMENKVEGHRTPEEHIKYVFDHVIKNPEFVAPDAEIYVIAIENGAETFLNILGSNMEKYGRCVTAMAIVQARVMGSQISNPDLKAFLHQRCRQWEISSLSIDPKDCVGKPLDRIHFAEHNIKEPKSEHSVARPINWLEPIPPSGVASTISGLVKRLTPSNRSRVPERPVSDSAIFDDEPLCPTFAGGNNGIGECVFTDPAVYEAILDFFAEVAQNPMEFNNPDFNVTVPEPNTEHEADEGKPEGSQRDAKFGPLLPPEMSLEQMEIQNLEGELKHMKEALAATPKNDPAHEEGRRNLEKRIAKTVRGIEGLKKRKSATGGLDAGQAQELGGNWKPVGKGPKISFAGTMVDSDLVKGAGLIDTAEALVEVDSGKEEGEAENSGEEQ</sequence>
<dbReference type="PANTHER" id="PTHR21357:SF4">
    <property type="entry name" value="FAM172 FAMILY PROTEIN HOMOLOG CG10038"/>
    <property type="match status" value="1"/>
</dbReference>
<dbReference type="OrthoDB" id="421951at2759"/>
<dbReference type="Pfam" id="PF22749">
    <property type="entry name" value="Arb2"/>
    <property type="match status" value="1"/>
</dbReference>
<dbReference type="EMBL" id="ML994636">
    <property type="protein sequence ID" value="KAF2184820.1"/>
    <property type="molecule type" value="Genomic_DNA"/>
</dbReference>
<protein>
    <recommendedName>
        <fullName evidence="3">Arb2 domain-containing protein</fullName>
    </recommendedName>
</protein>
<proteinExistence type="predicted"/>
<dbReference type="PANTHER" id="PTHR21357">
    <property type="entry name" value="FAM172 FAMILY PROTEIN HOMOLOG CG10038"/>
    <property type="match status" value="1"/>
</dbReference>
<evidence type="ECO:0000259" key="3">
    <source>
        <dbReference type="Pfam" id="PF22749"/>
    </source>
</evidence>
<feature type="compositionally biased region" description="Basic and acidic residues" evidence="2">
    <location>
        <begin position="449"/>
        <end position="466"/>
    </location>
</feature>
<dbReference type="GO" id="GO:0005634">
    <property type="term" value="C:nucleus"/>
    <property type="evidence" value="ECO:0007669"/>
    <property type="project" value="TreeGrafter"/>
</dbReference>
<feature type="region of interest" description="Disordered" evidence="2">
    <location>
        <begin position="445"/>
        <end position="466"/>
    </location>
</feature>
<keyword evidence="5" id="KW-1185">Reference proteome</keyword>
<organism evidence="4 5">
    <name type="scientific">Zopfia rhizophila CBS 207.26</name>
    <dbReference type="NCBI Taxonomy" id="1314779"/>
    <lineage>
        <taxon>Eukaryota</taxon>
        <taxon>Fungi</taxon>
        <taxon>Dikarya</taxon>
        <taxon>Ascomycota</taxon>
        <taxon>Pezizomycotina</taxon>
        <taxon>Dothideomycetes</taxon>
        <taxon>Dothideomycetes incertae sedis</taxon>
        <taxon>Zopfiaceae</taxon>
        <taxon>Zopfia</taxon>
    </lineage>
</organism>
<evidence type="ECO:0000313" key="4">
    <source>
        <dbReference type="EMBL" id="KAF2184820.1"/>
    </source>
</evidence>
<reference evidence="4" key="1">
    <citation type="journal article" date="2020" name="Stud. Mycol.">
        <title>101 Dothideomycetes genomes: a test case for predicting lifestyles and emergence of pathogens.</title>
        <authorList>
            <person name="Haridas S."/>
            <person name="Albert R."/>
            <person name="Binder M."/>
            <person name="Bloem J."/>
            <person name="Labutti K."/>
            <person name="Salamov A."/>
            <person name="Andreopoulos B."/>
            <person name="Baker S."/>
            <person name="Barry K."/>
            <person name="Bills G."/>
            <person name="Bluhm B."/>
            <person name="Cannon C."/>
            <person name="Castanera R."/>
            <person name="Culley D."/>
            <person name="Daum C."/>
            <person name="Ezra D."/>
            <person name="Gonzalez J."/>
            <person name="Henrissat B."/>
            <person name="Kuo A."/>
            <person name="Liang C."/>
            <person name="Lipzen A."/>
            <person name="Lutzoni F."/>
            <person name="Magnuson J."/>
            <person name="Mondo S."/>
            <person name="Nolan M."/>
            <person name="Ohm R."/>
            <person name="Pangilinan J."/>
            <person name="Park H.-J."/>
            <person name="Ramirez L."/>
            <person name="Alfaro M."/>
            <person name="Sun H."/>
            <person name="Tritt A."/>
            <person name="Yoshinaga Y."/>
            <person name="Zwiers L.-H."/>
            <person name="Turgeon B."/>
            <person name="Goodwin S."/>
            <person name="Spatafora J."/>
            <person name="Crous P."/>
            <person name="Grigoriev I."/>
        </authorList>
    </citation>
    <scope>NUCLEOTIDE SEQUENCE</scope>
    <source>
        <strain evidence="4">CBS 207.26</strain>
    </source>
</reference>
<dbReference type="InterPro" id="IPR053858">
    <property type="entry name" value="Arb2_dom"/>
</dbReference>
<name>A0A6A6E3U0_9PEZI</name>
<feature type="domain" description="Arb2" evidence="3">
    <location>
        <begin position="15"/>
        <end position="315"/>
    </location>
</feature>
<feature type="coiled-coil region" evidence="1">
    <location>
        <begin position="476"/>
        <end position="531"/>
    </location>
</feature>
<evidence type="ECO:0000256" key="1">
    <source>
        <dbReference type="SAM" id="Coils"/>
    </source>
</evidence>